<dbReference type="PROSITE" id="PS00211">
    <property type="entry name" value="ABC_TRANSPORTER_1"/>
    <property type="match status" value="1"/>
</dbReference>
<evidence type="ECO:0000259" key="5">
    <source>
        <dbReference type="PROSITE" id="PS50893"/>
    </source>
</evidence>
<dbReference type="CDD" id="cd03257">
    <property type="entry name" value="ABC_NikE_OppD_transporters"/>
    <property type="match status" value="1"/>
</dbReference>
<dbReference type="Gene3D" id="3.40.50.300">
    <property type="entry name" value="P-loop containing nucleotide triphosphate hydrolases"/>
    <property type="match status" value="1"/>
</dbReference>
<dbReference type="InterPro" id="IPR050319">
    <property type="entry name" value="ABC_transp_ATP-bind"/>
</dbReference>
<accession>A0ABS9H106</accession>
<dbReference type="Pfam" id="PF08352">
    <property type="entry name" value="oligo_HPY"/>
    <property type="match status" value="1"/>
</dbReference>
<evidence type="ECO:0000313" key="7">
    <source>
        <dbReference type="Proteomes" id="UP001649381"/>
    </source>
</evidence>
<feature type="domain" description="ABC transporter" evidence="5">
    <location>
        <begin position="5"/>
        <end position="248"/>
    </location>
</feature>
<dbReference type="InterPro" id="IPR017871">
    <property type="entry name" value="ABC_transporter-like_CS"/>
</dbReference>
<dbReference type="SMART" id="SM00382">
    <property type="entry name" value="AAA"/>
    <property type="match status" value="1"/>
</dbReference>
<organism evidence="6 7">
    <name type="scientific">Pseudalkalibacillus berkeleyi</name>
    <dbReference type="NCBI Taxonomy" id="1069813"/>
    <lineage>
        <taxon>Bacteria</taxon>
        <taxon>Bacillati</taxon>
        <taxon>Bacillota</taxon>
        <taxon>Bacilli</taxon>
        <taxon>Bacillales</taxon>
        <taxon>Fictibacillaceae</taxon>
        <taxon>Pseudalkalibacillus</taxon>
    </lineage>
</organism>
<dbReference type="RefSeq" id="WP_236335897.1">
    <property type="nucleotide sequence ID" value="NZ_JAKIJS010000001.1"/>
</dbReference>
<evidence type="ECO:0000256" key="1">
    <source>
        <dbReference type="ARBA" id="ARBA00005417"/>
    </source>
</evidence>
<dbReference type="InterPro" id="IPR003439">
    <property type="entry name" value="ABC_transporter-like_ATP-bd"/>
</dbReference>
<name>A0ABS9H106_9BACL</name>
<dbReference type="InterPro" id="IPR027417">
    <property type="entry name" value="P-loop_NTPase"/>
</dbReference>
<dbReference type="SUPFAM" id="SSF52540">
    <property type="entry name" value="P-loop containing nucleoside triphosphate hydrolases"/>
    <property type="match status" value="1"/>
</dbReference>
<keyword evidence="7" id="KW-1185">Reference proteome</keyword>
<dbReference type="PANTHER" id="PTHR43776:SF8">
    <property type="entry name" value="ABC TRANSPORTER, ATP-BINDING PROTEIN"/>
    <property type="match status" value="1"/>
</dbReference>
<dbReference type="Proteomes" id="UP001649381">
    <property type="component" value="Unassembled WGS sequence"/>
</dbReference>
<dbReference type="PANTHER" id="PTHR43776">
    <property type="entry name" value="TRANSPORT ATP-BINDING PROTEIN"/>
    <property type="match status" value="1"/>
</dbReference>
<gene>
    <name evidence="6" type="ORF">L2716_12875</name>
</gene>
<protein>
    <submittedName>
        <fullName evidence="6">ATP-binding cassette domain-containing protein</fullName>
    </submittedName>
</protein>
<keyword evidence="2" id="KW-0813">Transport</keyword>
<sequence length="306" mass="34646">MESLIEVKNLSKYFQRGKEVEKALEGVSFNVYRGETLGIVGESGSGKTTLGRSLMCLYNTDFGEIYFNDMSLKSMNAEQLRSIKKEFQMIFQNPYESLSPRLKIGEIIEEPLTIQKLGAKKERKQLVLEMIQKVGLSKDCYDKTIHEFSGGQRQRVAIARALVMKPKLVIADEPVSALDVSVQAQILNLLKELQREYNLTMIFISHDLNVVHHMSDRVGVLRHGHLLEIAPKDEIYNNPVHPYTQSLLASIPKTDPNARKRGAAIHVPPRSQHPPHLLHIGNEHYVAANVIEIIKYEVTDRLAVRG</sequence>
<evidence type="ECO:0000256" key="4">
    <source>
        <dbReference type="ARBA" id="ARBA00022840"/>
    </source>
</evidence>
<dbReference type="InterPro" id="IPR013563">
    <property type="entry name" value="Oligopep_ABC_C"/>
</dbReference>
<evidence type="ECO:0000256" key="2">
    <source>
        <dbReference type="ARBA" id="ARBA00022448"/>
    </source>
</evidence>
<dbReference type="GO" id="GO:0005524">
    <property type="term" value="F:ATP binding"/>
    <property type="evidence" value="ECO:0007669"/>
    <property type="project" value="UniProtKB-KW"/>
</dbReference>
<dbReference type="Pfam" id="PF00005">
    <property type="entry name" value="ABC_tran"/>
    <property type="match status" value="1"/>
</dbReference>
<reference evidence="6 7" key="1">
    <citation type="submission" date="2022-01" db="EMBL/GenBank/DDBJ databases">
        <title>Alkalihalobacillus sp. EGI L200015, a novel bacterium isolated from a salt lake sediment.</title>
        <authorList>
            <person name="Gao L."/>
            <person name="Fang B.-Z."/>
            <person name="Li W.-J."/>
        </authorList>
    </citation>
    <scope>NUCLEOTIDE SEQUENCE [LARGE SCALE GENOMIC DNA]</scope>
    <source>
        <strain evidence="6 7">KCTC 12718</strain>
    </source>
</reference>
<keyword evidence="4 6" id="KW-0067">ATP-binding</keyword>
<dbReference type="PROSITE" id="PS50893">
    <property type="entry name" value="ABC_TRANSPORTER_2"/>
    <property type="match status" value="1"/>
</dbReference>
<dbReference type="EMBL" id="JAKIJS010000001">
    <property type="protein sequence ID" value="MCF6138624.1"/>
    <property type="molecule type" value="Genomic_DNA"/>
</dbReference>
<evidence type="ECO:0000256" key="3">
    <source>
        <dbReference type="ARBA" id="ARBA00022741"/>
    </source>
</evidence>
<comment type="similarity">
    <text evidence="1">Belongs to the ABC transporter superfamily.</text>
</comment>
<keyword evidence="3" id="KW-0547">Nucleotide-binding</keyword>
<comment type="caution">
    <text evidence="6">The sequence shown here is derived from an EMBL/GenBank/DDBJ whole genome shotgun (WGS) entry which is preliminary data.</text>
</comment>
<proteinExistence type="inferred from homology"/>
<dbReference type="InterPro" id="IPR003593">
    <property type="entry name" value="AAA+_ATPase"/>
</dbReference>
<evidence type="ECO:0000313" key="6">
    <source>
        <dbReference type="EMBL" id="MCF6138624.1"/>
    </source>
</evidence>